<feature type="compositionally biased region" description="Basic and acidic residues" evidence="1">
    <location>
        <begin position="1"/>
        <end position="14"/>
    </location>
</feature>
<evidence type="ECO:0000256" key="2">
    <source>
        <dbReference type="SAM" id="Phobius"/>
    </source>
</evidence>
<keyword evidence="2" id="KW-1133">Transmembrane helix</keyword>
<keyword evidence="2" id="KW-0812">Transmembrane</keyword>
<dbReference type="RefSeq" id="WP_203894545.1">
    <property type="nucleotide sequence ID" value="NZ_BOOH01000056.1"/>
</dbReference>
<feature type="region of interest" description="Disordered" evidence="1">
    <location>
        <begin position="1"/>
        <end position="102"/>
    </location>
</feature>
<keyword evidence="4" id="KW-1185">Reference proteome</keyword>
<dbReference type="AlphaFoldDB" id="A0A8J3W8V4"/>
<name>A0A8J3W8V4_9ACTN</name>
<organism evidence="3 4">
    <name type="scientific">Planobispora longispora</name>
    <dbReference type="NCBI Taxonomy" id="28887"/>
    <lineage>
        <taxon>Bacteria</taxon>
        <taxon>Bacillati</taxon>
        <taxon>Actinomycetota</taxon>
        <taxon>Actinomycetes</taxon>
        <taxon>Streptosporangiales</taxon>
        <taxon>Streptosporangiaceae</taxon>
        <taxon>Planobispora</taxon>
    </lineage>
</organism>
<evidence type="ECO:0000313" key="3">
    <source>
        <dbReference type="EMBL" id="GIH80103.1"/>
    </source>
</evidence>
<gene>
    <name evidence="3" type="ORF">Plo01_65320</name>
</gene>
<accession>A0A8J3W8V4</accession>
<dbReference type="EMBL" id="BOOH01000056">
    <property type="protein sequence ID" value="GIH80103.1"/>
    <property type="molecule type" value="Genomic_DNA"/>
</dbReference>
<dbReference type="InterPro" id="IPR022062">
    <property type="entry name" value="DUF3618"/>
</dbReference>
<proteinExistence type="predicted"/>
<evidence type="ECO:0008006" key="5">
    <source>
        <dbReference type="Google" id="ProtNLM"/>
    </source>
</evidence>
<dbReference type="Proteomes" id="UP000616724">
    <property type="component" value="Unassembled WGS sequence"/>
</dbReference>
<reference evidence="3 4" key="1">
    <citation type="submission" date="2021-01" db="EMBL/GenBank/DDBJ databases">
        <title>Whole genome shotgun sequence of Planobispora longispora NBRC 13918.</title>
        <authorList>
            <person name="Komaki H."/>
            <person name="Tamura T."/>
        </authorList>
    </citation>
    <scope>NUCLEOTIDE SEQUENCE [LARGE SCALE GENOMIC DNA]</scope>
    <source>
        <strain evidence="3 4">NBRC 13918</strain>
    </source>
</reference>
<dbReference type="Pfam" id="PF12277">
    <property type="entry name" value="DUF3618"/>
    <property type="match status" value="1"/>
</dbReference>
<sequence length="276" mass="28522">MTESDPGRHDRDLTEAGTAGARRQEIGTPVSDDERGSLNMPPHDPAMTSTGAAGSAGPAGPTGTLAAAGPTGSAGAGTPGDDSGFSPGQSGGTSRPAGAVPAGMTVEEAVRRDIEETRRELGDTVEALMHKTDVKSRVQHTAASMGDQLKERVQHTAASVGDDIKRMGTATSATATGLVDRVKGAAPEMMDKVRDATPAEVRHAAGRVSAEAGKRPVATMAVAGALALLVIRALRRRRMHGAADNPRSVLRMVRGAARNPRAALSPRTPLRIRRVR</sequence>
<feature type="transmembrane region" description="Helical" evidence="2">
    <location>
        <begin position="217"/>
        <end position="234"/>
    </location>
</feature>
<protein>
    <recommendedName>
        <fullName evidence="5">DUF3618 domain-containing protein</fullName>
    </recommendedName>
</protein>
<evidence type="ECO:0000256" key="1">
    <source>
        <dbReference type="SAM" id="MobiDB-lite"/>
    </source>
</evidence>
<feature type="compositionally biased region" description="Low complexity" evidence="1">
    <location>
        <begin position="45"/>
        <end position="71"/>
    </location>
</feature>
<evidence type="ECO:0000313" key="4">
    <source>
        <dbReference type="Proteomes" id="UP000616724"/>
    </source>
</evidence>
<comment type="caution">
    <text evidence="3">The sequence shown here is derived from an EMBL/GenBank/DDBJ whole genome shotgun (WGS) entry which is preliminary data.</text>
</comment>
<keyword evidence="2" id="KW-0472">Membrane</keyword>